<proteinExistence type="predicted"/>
<gene>
    <name evidence="9" type="ordered locus">Sfum_0443</name>
</gene>
<dbReference type="GO" id="GO:0020037">
    <property type="term" value="F:heme binding"/>
    <property type="evidence" value="ECO:0007669"/>
    <property type="project" value="InterPro"/>
</dbReference>
<sequence precursor="true">MKTPAILLLFLAVLICGNAFMADLATSAAIETLAAAKVPKGPTSLDDPVWQKAKPLDIPFAGKEKFAGKKANVITQAVYTDDEIFFLFKWKDATNSVTKGAWQFDGEKWTHLKGDEDRISLLFEINRINNFATKGCAVTCHGAAGAAVKDFKFATASAGEKGDLWHWKAARSDPYKSADDGWLTAAGEKTGRKDDAGGGGDARNETADKSKPQFMQDPSKKPSAPGVLLAEDTVEITDHGKFKANDTLTYRMPKKPSGSRADIKAESRYADGGWTVMLSRKLDTGNDDDVAFNTKKKYSFALALFDDSMDYDSYDSEALVLEFGR</sequence>
<feature type="domain" description="Cytochrome c-552/DMSO reductase-like haem-binding" evidence="8">
    <location>
        <begin position="47"/>
        <end position="317"/>
    </location>
</feature>
<keyword evidence="5" id="KW-0408">Iron</keyword>
<reference evidence="9 10" key="1">
    <citation type="submission" date="2006-10" db="EMBL/GenBank/DDBJ databases">
        <title>Complete sequence of Syntrophobacter fumaroxidans MPOB.</title>
        <authorList>
            <consortium name="US DOE Joint Genome Institute"/>
            <person name="Copeland A."/>
            <person name="Lucas S."/>
            <person name="Lapidus A."/>
            <person name="Barry K."/>
            <person name="Detter J.C."/>
            <person name="Glavina del Rio T."/>
            <person name="Hammon N."/>
            <person name="Israni S."/>
            <person name="Pitluck S."/>
            <person name="Goltsman E.G."/>
            <person name="Martinez M."/>
            <person name="Schmutz J."/>
            <person name="Larimer F."/>
            <person name="Land M."/>
            <person name="Hauser L."/>
            <person name="Kyrpides N."/>
            <person name="Kim E."/>
            <person name="Boone D.R."/>
            <person name="Brockman F."/>
            <person name="Culley D."/>
            <person name="Ferry J."/>
            <person name="Gunsalus R."/>
            <person name="McInerney M.J."/>
            <person name="Morrison M."/>
            <person name="Plugge C."/>
            <person name="Rohlin L."/>
            <person name="Scholten J."/>
            <person name="Sieber J."/>
            <person name="Stams A.J.M."/>
            <person name="Worm P."/>
            <person name="Henstra A.M."/>
            <person name="Richardson P."/>
        </authorList>
    </citation>
    <scope>NUCLEOTIDE SEQUENCE [LARGE SCALE GENOMIC DNA]</scope>
    <source>
        <strain evidence="10">DSM 10017 / MPOB</strain>
    </source>
</reference>
<evidence type="ECO:0000313" key="10">
    <source>
        <dbReference type="Proteomes" id="UP000001784"/>
    </source>
</evidence>
<evidence type="ECO:0000256" key="3">
    <source>
        <dbReference type="ARBA" id="ARBA00022723"/>
    </source>
</evidence>
<dbReference type="Pfam" id="PF09459">
    <property type="entry name" value="EB_dh"/>
    <property type="match status" value="1"/>
</dbReference>
<dbReference type="HOGENOM" id="CLU_068657_0_0_7"/>
<dbReference type="OrthoDB" id="5401148at2"/>
<dbReference type="GO" id="GO:0046872">
    <property type="term" value="F:metal ion binding"/>
    <property type="evidence" value="ECO:0007669"/>
    <property type="project" value="UniProtKB-KW"/>
</dbReference>
<organism evidence="9 10">
    <name type="scientific">Syntrophobacter fumaroxidans (strain DSM 10017 / MPOB)</name>
    <dbReference type="NCBI Taxonomy" id="335543"/>
    <lineage>
        <taxon>Bacteria</taxon>
        <taxon>Pseudomonadati</taxon>
        <taxon>Thermodesulfobacteriota</taxon>
        <taxon>Syntrophobacteria</taxon>
        <taxon>Syntrophobacterales</taxon>
        <taxon>Syntrophobacteraceae</taxon>
        <taxon>Syntrophobacter</taxon>
    </lineage>
</organism>
<dbReference type="RefSeq" id="WP_011697316.1">
    <property type="nucleotide sequence ID" value="NC_008554.1"/>
</dbReference>
<dbReference type="Proteomes" id="UP000001784">
    <property type="component" value="Chromosome"/>
</dbReference>
<dbReference type="InterPro" id="IPR019020">
    <property type="entry name" value="Cyt-c552/DMSO_Rdtase_haem-bd"/>
</dbReference>
<name>A0LFE1_SYNFM</name>
<dbReference type="CDD" id="cd09625">
    <property type="entry name" value="DOMON_like_cytochrome"/>
    <property type="match status" value="1"/>
</dbReference>
<keyword evidence="4" id="KW-0249">Electron transport</keyword>
<dbReference type="InParanoid" id="A0LFE1"/>
<evidence type="ECO:0000256" key="6">
    <source>
        <dbReference type="SAM" id="MobiDB-lite"/>
    </source>
</evidence>
<protein>
    <recommendedName>
        <fullName evidence="8">Cytochrome c-552/DMSO reductase-like haem-binding domain-containing protein</fullName>
    </recommendedName>
</protein>
<keyword evidence="10" id="KW-1185">Reference proteome</keyword>
<evidence type="ECO:0000256" key="7">
    <source>
        <dbReference type="SAM" id="SignalP"/>
    </source>
</evidence>
<dbReference type="Gene3D" id="2.60.40.1190">
    <property type="match status" value="1"/>
</dbReference>
<dbReference type="STRING" id="335543.Sfum_0443"/>
<dbReference type="AlphaFoldDB" id="A0LFE1"/>
<evidence type="ECO:0000313" key="9">
    <source>
        <dbReference type="EMBL" id="ABK16143.1"/>
    </source>
</evidence>
<evidence type="ECO:0000256" key="4">
    <source>
        <dbReference type="ARBA" id="ARBA00022982"/>
    </source>
</evidence>
<evidence type="ECO:0000256" key="1">
    <source>
        <dbReference type="ARBA" id="ARBA00022448"/>
    </source>
</evidence>
<feature type="region of interest" description="Disordered" evidence="6">
    <location>
        <begin position="174"/>
        <end position="225"/>
    </location>
</feature>
<evidence type="ECO:0000256" key="5">
    <source>
        <dbReference type="ARBA" id="ARBA00023004"/>
    </source>
</evidence>
<evidence type="ECO:0000256" key="2">
    <source>
        <dbReference type="ARBA" id="ARBA00022617"/>
    </source>
</evidence>
<feature type="chain" id="PRO_5002626165" description="Cytochrome c-552/DMSO reductase-like haem-binding domain-containing protein" evidence="7">
    <location>
        <begin position="22"/>
        <end position="325"/>
    </location>
</feature>
<dbReference type="KEGG" id="sfu:Sfum_0443"/>
<accession>A0LFE1</accession>
<feature type="signal peptide" evidence="7">
    <location>
        <begin position="1"/>
        <end position="21"/>
    </location>
</feature>
<evidence type="ECO:0000259" key="8">
    <source>
        <dbReference type="SMART" id="SM00887"/>
    </source>
</evidence>
<dbReference type="SMART" id="SM00887">
    <property type="entry name" value="EB_dh"/>
    <property type="match status" value="1"/>
</dbReference>
<keyword evidence="7" id="KW-0732">Signal</keyword>
<dbReference type="eggNOG" id="COG3218">
    <property type="taxonomic scope" value="Bacteria"/>
</dbReference>
<feature type="compositionally biased region" description="Basic and acidic residues" evidence="6">
    <location>
        <begin position="189"/>
        <end position="211"/>
    </location>
</feature>
<dbReference type="EMBL" id="CP000478">
    <property type="protein sequence ID" value="ABK16143.1"/>
    <property type="molecule type" value="Genomic_DNA"/>
</dbReference>
<keyword evidence="2" id="KW-0349">Heme</keyword>
<keyword evidence="1" id="KW-0813">Transport</keyword>
<keyword evidence="3" id="KW-0479">Metal-binding</keyword>